<organism evidence="14">
    <name type="scientific">Skeletonema marinoi</name>
    <dbReference type="NCBI Taxonomy" id="267567"/>
    <lineage>
        <taxon>Eukaryota</taxon>
        <taxon>Sar</taxon>
        <taxon>Stramenopiles</taxon>
        <taxon>Ochrophyta</taxon>
        <taxon>Bacillariophyta</taxon>
        <taxon>Coscinodiscophyceae</taxon>
        <taxon>Thalassiosirophycidae</taxon>
        <taxon>Thalassiosirales</taxon>
        <taxon>Skeletonemataceae</taxon>
        <taxon>Skeletonema</taxon>
        <taxon>Skeletonema marinoi-dohrnii complex</taxon>
    </lineage>
</organism>
<dbReference type="GO" id="GO:0051537">
    <property type="term" value="F:2 iron, 2 sulfur cluster binding"/>
    <property type="evidence" value="ECO:0007669"/>
    <property type="project" value="UniProtKB-KW"/>
</dbReference>
<accession>A0A7S2LHJ5</accession>
<comment type="similarity">
    <text evidence="2">Belongs to the Rieske iron-sulfur protein family.</text>
</comment>
<keyword evidence="6" id="KW-1133">Transmembrane helix</keyword>
<reference evidence="14" key="1">
    <citation type="submission" date="2021-01" db="EMBL/GenBank/DDBJ databases">
        <authorList>
            <person name="Corre E."/>
            <person name="Pelletier E."/>
            <person name="Niang G."/>
            <person name="Scheremetjew M."/>
            <person name="Finn R."/>
            <person name="Kale V."/>
            <person name="Holt S."/>
            <person name="Cochrane G."/>
            <person name="Meng A."/>
            <person name="Brown T."/>
            <person name="Cohen L."/>
        </authorList>
    </citation>
    <scope>NUCLEOTIDE SEQUENCE</scope>
    <source>
        <strain evidence="14">SM1012Den-03</strain>
    </source>
</reference>
<evidence type="ECO:0000256" key="5">
    <source>
        <dbReference type="ARBA" id="ARBA00022723"/>
    </source>
</evidence>
<dbReference type="GO" id="GO:0046872">
    <property type="term" value="F:metal ion binding"/>
    <property type="evidence" value="ECO:0007669"/>
    <property type="project" value="UniProtKB-KW"/>
</dbReference>
<dbReference type="InterPro" id="IPR014349">
    <property type="entry name" value="Rieske_Fe-S_prot"/>
</dbReference>
<sequence length="253" mass="27089">MNAFRLASQMGARAATAQFKSAGLRSTTAAFNSNIGAATAASSTFNNNTTTRSISTSLPTAKAPALHELGSVDHGFTDDRVDRIAEPERRAFTYLLLSGVRFAYASTARVLVVKFVSSMSASADVLALASAEFDIGGVAPGKTITVKWRGKPVFIRHRTPAEISGEANVSLAELRDEETDDDRTLKPEWLVVLGICTHLGCVPLSGAGDFNGWFCPCHGSHYDISGRIRKGPAPLNLEVPPYKFTEETKILIG</sequence>
<dbReference type="SUPFAM" id="SSF81502">
    <property type="entry name" value="ISP transmembrane anchor"/>
    <property type="match status" value="1"/>
</dbReference>
<keyword evidence="9" id="KW-0472">Membrane</keyword>
<keyword evidence="8" id="KW-0411">Iron-sulfur</keyword>
<keyword evidence="11" id="KW-0813">Transport</keyword>
<evidence type="ECO:0000256" key="3">
    <source>
        <dbReference type="ARBA" id="ARBA00022692"/>
    </source>
</evidence>
<evidence type="ECO:0000256" key="10">
    <source>
        <dbReference type="ARBA" id="ARBA00023157"/>
    </source>
</evidence>
<dbReference type="InterPro" id="IPR017941">
    <property type="entry name" value="Rieske_2Fe-2S"/>
</dbReference>
<keyword evidence="16" id="KW-1185">Reference proteome</keyword>
<evidence type="ECO:0000256" key="8">
    <source>
        <dbReference type="ARBA" id="ARBA00023014"/>
    </source>
</evidence>
<protein>
    <recommendedName>
        <fullName evidence="11">Cytochrome b-c1 complex subunit Rieske, mitochondrial</fullName>
        <ecNumber evidence="11">7.1.1.8</ecNumber>
    </recommendedName>
</protein>
<evidence type="ECO:0000313" key="14">
    <source>
        <dbReference type="EMBL" id="CAD9604931.1"/>
    </source>
</evidence>
<keyword evidence="5" id="KW-0479">Metal-binding</keyword>
<gene>
    <name evidence="15" type="ORF">QTG54_011904</name>
    <name evidence="14" type="ORF">SMAR0320_LOCUS11679</name>
</gene>
<dbReference type="SUPFAM" id="SSF50022">
    <property type="entry name" value="ISP domain"/>
    <property type="match status" value="1"/>
</dbReference>
<evidence type="ECO:0000256" key="2">
    <source>
        <dbReference type="ARBA" id="ARBA00010651"/>
    </source>
</evidence>
<dbReference type="Gene3D" id="1.20.5.270">
    <property type="entry name" value="Ubiquinol cytochrome reductase, transmembrane domain"/>
    <property type="match status" value="1"/>
</dbReference>
<dbReference type="Pfam" id="PF02921">
    <property type="entry name" value="UCR_TM"/>
    <property type="match status" value="1"/>
</dbReference>
<evidence type="ECO:0000256" key="6">
    <source>
        <dbReference type="ARBA" id="ARBA00022989"/>
    </source>
</evidence>
<name>A0A7S2LHJ5_9STRA</name>
<comment type="catalytic activity">
    <reaction evidence="11">
        <text>a quinol + 2 Fe(III)-[cytochrome c](out) = a quinone + 2 Fe(II)-[cytochrome c](out) + 2 H(+)(out)</text>
        <dbReference type="Rhea" id="RHEA:11484"/>
        <dbReference type="Rhea" id="RHEA-COMP:10350"/>
        <dbReference type="Rhea" id="RHEA-COMP:14399"/>
        <dbReference type="ChEBI" id="CHEBI:15378"/>
        <dbReference type="ChEBI" id="CHEBI:24646"/>
        <dbReference type="ChEBI" id="CHEBI:29033"/>
        <dbReference type="ChEBI" id="CHEBI:29034"/>
        <dbReference type="ChEBI" id="CHEBI:132124"/>
        <dbReference type="EC" id="7.1.1.8"/>
    </reaction>
</comment>
<dbReference type="InterPro" id="IPR006317">
    <property type="entry name" value="Ubiquinol_cyt_c_Rdtase_Fe-S-su"/>
</dbReference>
<dbReference type="PANTHER" id="PTHR10134">
    <property type="entry name" value="CYTOCHROME B-C1 COMPLEX SUBUNIT RIESKE, MITOCHONDRIAL"/>
    <property type="match status" value="1"/>
</dbReference>
<dbReference type="Pfam" id="PF00355">
    <property type="entry name" value="Rieske"/>
    <property type="match status" value="1"/>
</dbReference>
<keyword evidence="10" id="KW-1015">Disulfide bond</keyword>
<keyword evidence="12" id="KW-0496">Mitochondrion</keyword>
<dbReference type="Gene3D" id="2.102.10.10">
    <property type="entry name" value="Rieske [2Fe-2S] iron-sulphur domain"/>
    <property type="match status" value="1"/>
</dbReference>
<dbReference type="InterPro" id="IPR036922">
    <property type="entry name" value="Rieske_2Fe-2S_sf"/>
</dbReference>
<evidence type="ECO:0000256" key="7">
    <source>
        <dbReference type="ARBA" id="ARBA00023004"/>
    </source>
</evidence>
<dbReference type="Proteomes" id="UP001224775">
    <property type="component" value="Unassembled WGS sequence"/>
</dbReference>
<dbReference type="EMBL" id="JATAAI010000025">
    <property type="protein sequence ID" value="KAK1737618.1"/>
    <property type="molecule type" value="Genomic_DNA"/>
</dbReference>
<evidence type="ECO:0000313" key="16">
    <source>
        <dbReference type="Proteomes" id="UP001224775"/>
    </source>
</evidence>
<keyword evidence="11" id="KW-0249">Electron transport</keyword>
<dbReference type="FunFam" id="2.102.10.10:FF:000001">
    <property type="entry name" value="Cytochrome b-c1 complex subunit Rieske, mitochondrial"/>
    <property type="match status" value="1"/>
</dbReference>
<dbReference type="NCBIfam" id="TIGR01416">
    <property type="entry name" value="Rieske_proteo"/>
    <property type="match status" value="1"/>
</dbReference>
<reference evidence="15" key="2">
    <citation type="submission" date="2023-06" db="EMBL/GenBank/DDBJ databases">
        <title>Survivors Of The Sea: Transcriptome response of Skeletonema marinoi to long-term dormancy.</title>
        <authorList>
            <person name="Pinder M.I.M."/>
            <person name="Kourtchenko O."/>
            <person name="Robertson E.K."/>
            <person name="Larsson T."/>
            <person name="Maumus F."/>
            <person name="Osuna-Cruz C.M."/>
            <person name="Vancaester E."/>
            <person name="Stenow R."/>
            <person name="Vandepoele K."/>
            <person name="Ploug H."/>
            <person name="Bruchert V."/>
            <person name="Godhe A."/>
            <person name="Topel M."/>
        </authorList>
    </citation>
    <scope>NUCLEOTIDE SEQUENCE</scope>
    <source>
        <strain evidence="15">R05AC</strain>
    </source>
</reference>
<dbReference type="InterPro" id="IPR005805">
    <property type="entry name" value="Rieske_Fe-S_prot_C"/>
</dbReference>
<comment type="cofactor">
    <cofactor evidence="11">
        <name>[2Fe-2S] cluster</name>
        <dbReference type="ChEBI" id="CHEBI:190135"/>
    </cofactor>
    <text evidence="11">Binds 1 [2Fe-2S] cluster per subunit.</text>
</comment>
<keyword evidence="7" id="KW-0408">Iron</keyword>
<dbReference type="PRINTS" id="PR00162">
    <property type="entry name" value="RIESKE"/>
</dbReference>
<evidence type="ECO:0000313" key="15">
    <source>
        <dbReference type="EMBL" id="KAK1737618.1"/>
    </source>
</evidence>
<evidence type="ECO:0000256" key="9">
    <source>
        <dbReference type="ARBA" id="ARBA00023136"/>
    </source>
</evidence>
<dbReference type="GO" id="GO:0008121">
    <property type="term" value="F:quinol-cytochrome-c reductase activity"/>
    <property type="evidence" value="ECO:0007669"/>
    <property type="project" value="UniProtKB-EC"/>
</dbReference>
<evidence type="ECO:0000256" key="11">
    <source>
        <dbReference type="RuleBase" id="RU004494"/>
    </source>
</evidence>
<evidence type="ECO:0000256" key="12">
    <source>
        <dbReference type="RuleBase" id="RU004495"/>
    </source>
</evidence>
<evidence type="ECO:0000256" key="1">
    <source>
        <dbReference type="ARBA" id="ARBA00004167"/>
    </source>
</evidence>
<dbReference type="PROSITE" id="PS51296">
    <property type="entry name" value="RIESKE"/>
    <property type="match status" value="1"/>
</dbReference>
<dbReference type="InterPro" id="IPR004192">
    <property type="entry name" value="Rieske_TM"/>
</dbReference>
<feature type="domain" description="Rieske" evidence="13">
    <location>
        <begin position="158"/>
        <end position="251"/>
    </location>
</feature>
<comment type="miscellaneous">
    <text evidence="11">The Rieske protein is a high potential 2Fe-2S protein.</text>
</comment>
<proteinExistence type="inferred from homology"/>
<evidence type="ECO:0000259" key="13">
    <source>
        <dbReference type="PROSITE" id="PS51296"/>
    </source>
</evidence>
<dbReference type="AlphaFoldDB" id="A0A7S2LHJ5"/>
<dbReference type="InterPro" id="IPR037008">
    <property type="entry name" value="bc1_Rieske_TM_sf"/>
</dbReference>
<comment type="subcellular location">
    <subcellularLocation>
        <location evidence="1">Membrane</location>
        <topology evidence="1">Single-pass membrane protein</topology>
    </subcellularLocation>
    <subcellularLocation>
        <location evidence="12">Mitochondrion inner membrane</location>
    </subcellularLocation>
</comment>
<keyword evidence="4" id="KW-0001">2Fe-2S</keyword>
<keyword evidence="3" id="KW-0812">Transmembrane</keyword>
<dbReference type="EMBL" id="HBGZ01016324">
    <property type="protein sequence ID" value="CAD9604931.1"/>
    <property type="molecule type" value="Transcribed_RNA"/>
</dbReference>
<keyword evidence="12" id="KW-0679">Respiratory chain</keyword>
<dbReference type="GO" id="GO:0005743">
    <property type="term" value="C:mitochondrial inner membrane"/>
    <property type="evidence" value="ECO:0007669"/>
    <property type="project" value="UniProtKB-SubCell"/>
</dbReference>
<dbReference type="CDD" id="cd03470">
    <property type="entry name" value="Rieske_cytochrome_bc1"/>
    <property type="match status" value="1"/>
</dbReference>
<dbReference type="EC" id="7.1.1.8" evidence="11"/>
<evidence type="ECO:0000256" key="4">
    <source>
        <dbReference type="ARBA" id="ARBA00022714"/>
    </source>
</evidence>